<proteinExistence type="predicted"/>
<protein>
    <submittedName>
        <fullName evidence="1">Uncharacterized protein</fullName>
    </submittedName>
</protein>
<dbReference type="RefSeq" id="WP_249698288.1">
    <property type="nucleotide sequence ID" value="NZ_JAMFLX010000005.1"/>
</dbReference>
<gene>
    <name evidence="1" type="ORF">M3P05_05050</name>
</gene>
<accession>A0ABT0PDL7</accession>
<evidence type="ECO:0000313" key="2">
    <source>
        <dbReference type="Proteomes" id="UP001203338"/>
    </source>
</evidence>
<dbReference type="EMBL" id="JAMFLX010000005">
    <property type="protein sequence ID" value="MCL6269311.1"/>
    <property type="molecule type" value="Genomic_DNA"/>
</dbReference>
<organism evidence="1 2">
    <name type="scientific">Parendozoicomonas callyspongiae</name>
    <dbReference type="NCBI Taxonomy" id="2942213"/>
    <lineage>
        <taxon>Bacteria</taxon>
        <taxon>Pseudomonadati</taxon>
        <taxon>Pseudomonadota</taxon>
        <taxon>Gammaproteobacteria</taxon>
        <taxon>Oceanospirillales</taxon>
        <taxon>Endozoicomonadaceae</taxon>
        <taxon>Parendozoicomonas</taxon>
    </lineage>
</organism>
<dbReference type="Proteomes" id="UP001203338">
    <property type="component" value="Unassembled WGS sequence"/>
</dbReference>
<sequence length="262" mass="30105">MWTDQTDPVLSVESVEQVESVPQQAHKHMPVPKIWVVDGSKANEFRSILKYKTLLLVPVMDIQSNGELLPDYIRTAKLYDDLKKSGLKLAPPELSLKWHFNMIAAVEQACPEKAIDPLPSCSSRKWVSSWLPGSGPYFSDDMLFHFLEKHHIDYLLVPDPEIYDGKTVQNLRYAPSSKPVVDMNHRERKQLLKPLLDTVSMGLMKVDRNWLGNIESWNKPLARCELPLNLQGHSSESFMWRRTEKLDQLRRYCIGGIVGVLR</sequence>
<keyword evidence="2" id="KW-1185">Reference proteome</keyword>
<comment type="caution">
    <text evidence="1">The sequence shown here is derived from an EMBL/GenBank/DDBJ whole genome shotgun (WGS) entry which is preliminary data.</text>
</comment>
<evidence type="ECO:0000313" key="1">
    <source>
        <dbReference type="EMBL" id="MCL6269311.1"/>
    </source>
</evidence>
<reference evidence="1 2" key="1">
    <citation type="submission" date="2022-05" db="EMBL/GenBank/DDBJ databases">
        <authorList>
            <person name="Park J.-S."/>
        </authorList>
    </citation>
    <scope>NUCLEOTIDE SEQUENCE [LARGE SCALE GENOMIC DNA]</scope>
    <source>
        <strain evidence="1 2">2012CJ34-2</strain>
    </source>
</reference>
<name>A0ABT0PDL7_9GAMM</name>